<name>A0A927YLA7_9FIRM</name>
<gene>
    <name evidence="1" type="ORF">E7272_06290</name>
</gene>
<proteinExistence type="predicted"/>
<dbReference type="SUPFAM" id="SSF52266">
    <property type="entry name" value="SGNH hydrolase"/>
    <property type="match status" value="1"/>
</dbReference>
<dbReference type="InterPro" id="IPR036514">
    <property type="entry name" value="SGNH_hydro_sf"/>
</dbReference>
<dbReference type="PANTHER" id="PTHR34407">
    <property type="entry name" value="EXPRESSED PROTEIN"/>
    <property type="match status" value="1"/>
</dbReference>
<sequence length="565" mass="63391">MEIVKAPTDPEKDRPYFYIIKDKEIFTAEDENGKGVSYLYQSDGRLISSASFTGNVTDEATLKLMETVEGFRKLVHSVGVSIEMEDKDKTAEFVFQMYGKKDLYGGGANLKATVNTNSKEERIYMSDIDWTDDDDVPGQIRIHTDAPEEKAYLSVRFFLNDGYTAPPQLEEKPVDTNSKEYKEMIDRSLVNLGNTKRILDVVEKAKRGEDVNICYIGGSITQGAGATPINTECYAYKSFLGFKKLMGDGENIHYLKAGVGGTPSELGMCRFERDVLCYGKVMPDILVVEFAVNDEGDETKGDCYESLVRRALSLPSNPAVLLMFSVFADDYNLQDRLSPVGFRYDLGMASVKDAVTPQFYDRDNRILTKHQYFYDMFHPTNLGHTIMADCLINIMKEAIQKGADASYDPRLADEPAIGNTFDNVFLLDKKDNSDAATIDAGGFTETDTVLQSVEMNMDLHLTPEFPYNWMYDGGKSDNNVFAMDIDCKALVVIMKDSGEVDAATAKAYVDGKFIRDLDPYVNRWCHCNPLILIDEKTSATHHVEIRVDKDDVRNKFTILGFGVVK</sequence>
<organism evidence="1 2">
    <name type="scientific">Pseudobutyrivibrio ruminis</name>
    <dbReference type="NCBI Taxonomy" id="46206"/>
    <lineage>
        <taxon>Bacteria</taxon>
        <taxon>Bacillati</taxon>
        <taxon>Bacillota</taxon>
        <taxon>Clostridia</taxon>
        <taxon>Lachnospirales</taxon>
        <taxon>Lachnospiraceae</taxon>
        <taxon>Pseudobutyrivibrio</taxon>
    </lineage>
</organism>
<comment type="caution">
    <text evidence="1">The sequence shown here is derived from an EMBL/GenBank/DDBJ whole genome shotgun (WGS) entry which is preliminary data.</text>
</comment>
<reference evidence="1" key="1">
    <citation type="submission" date="2019-04" db="EMBL/GenBank/DDBJ databases">
        <title>Evolution of Biomass-Degrading Anaerobic Consortia Revealed by Metagenomics.</title>
        <authorList>
            <person name="Peng X."/>
        </authorList>
    </citation>
    <scope>NUCLEOTIDE SEQUENCE</scope>
    <source>
        <strain evidence="1">SIG311</strain>
    </source>
</reference>
<dbReference type="Gene3D" id="3.40.50.1110">
    <property type="entry name" value="SGNH hydrolase"/>
    <property type="match status" value="1"/>
</dbReference>
<dbReference type="PANTHER" id="PTHR34407:SF1">
    <property type="entry name" value="SGNH HYDROLASE-TYPE ESTERASE DOMAIN-CONTAINING PROTEIN"/>
    <property type="match status" value="1"/>
</dbReference>
<dbReference type="CDD" id="cd00229">
    <property type="entry name" value="SGNH_hydrolase"/>
    <property type="match status" value="1"/>
</dbReference>
<dbReference type="AlphaFoldDB" id="A0A927YLA7"/>
<dbReference type="GO" id="GO:0016787">
    <property type="term" value="F:hydrolase activity"/>
    <property type="evidence" value="ECO:0007669"/>
    <property type="project" value="UniProtKB-KW"/>
</dbReference>
<keyword evidence="1" id="KW-0378">Hydrolase</keyword>
<protein>
    <submittedName>
        <fullName evidence="1">SGNH/GDSL hydrolase family protein</fullName>
    </submittedName>
</protein>
<evidence type="ECO:0000313" key="2">
    <source>
        <dbReference type="Proteomes" id="UP000766246"/>
    </source>
</evidence>
<evidence type="ECO:0000313" key="1">
    <source>
        <dbReference type="EMBL" id="MBE5919440.1"/>
    </source>
</evidence>
<accession>A0A927YLA7</accession>
<dbReference type="EMBL" id="SVER01000013">
    <property type="protein sequence ID" value="MBE5919440.1"/>
    <property type="molecule type" value="Genomic_DNA"/>
</dbReference>
<dbReference type="Proteomes" id="UP000766246">
    <property type="component" value="Unassembled WGS sequence"/>
</dbReference>